<dbReference type="RefSeq" id="WP_111739198.1">
    <property type="nucleotide sequence ID" value="NZ_LR698987.1"/>
</dbReference>
<dbReference type="OrthoDB" id="8986326at2"/>
<organism evidence="2 3">
    <name type="scientific">Leminorella richardii</name>
    <dbReference type="NCBI Taxonomy" id="158841"/>
    <lineage>
        <taxon>Bacteria</taxon>
        <taxon>Pseudomonadati</taxon>
        <taxon>Pseudomonadota</taxon>
        <taxon>Gammaproteobacteria</taxon>
        <taxon>Enterobacterales</taxon>
        <taxon>Budviciaceae</taxon>
        <taxon>Leminorella</taxon>
    </lineage>
</organism>
<dbReference type="Proteomes" id="UP000249005">
    <property type="component" value="Chromosome 1"/>
</dbReference>
<gene>
    <name evidence="2" type="ORF">NCTC12151_00562</name>
</gene>
<dbReference type="InterPro" id="IPR021815">
    <property type="entry name" value="TsiV"/>
</dbReference>
<feature type="region of interest" description="Disordered" evidence="1">
    <location>
        <begin position="366"/>
        <end position="395"/>
    </location>
</feature>
<accession>A0A2X4U821</accession>
<keyword evidence="3" id="KW-1185">Reference proteome</keyword>
<evidence type="ECO:0000313" key="2">
    <source>
        <dbReference type="EMBL" id="SQI35956.1"/>
    </source>
</evidence>
<evidence type="ECO:0000256" key="1">
    <source>
        <dbReference type="SAM" id="MobiDB-lite"/>
    </source>
</evidence>
<dbReference type="Pfam" id="PF11876">
    <property type="entry name" value="TsiV"/>
    <property type="match status" value="1"/>
</dbReference>
<sequence>MSFFDQFDEASWEFTYGDECNPELTVLQVGLVAIFHIDEGWREEKRRAIAEAIERYIQDYGDRLCWGFIDNVNRPELFIKGSKDNRIQRLIELEDGAAEILWGSSSGRHSVSDYQIDMFSPAGWFEYIHHPVSYVRFYLPISELKMEGGKERFERLILDFCTLLKPMHGLAGLGLQQIYEHEKFQHLEYEIGQAFNGIDMTNPYGDKQYRDGITSVNWYTFFDNGWLTKLGGQQALLAAFDKTDITLLPYEGGMVVRAGEWPELGWIEKDPYPDLYVKVNQALRPIRAPKLDSMGYGSNAGEIRFDERSTACWLARFDNAPQLNVSAPPKSVQSRLITAKTAEPCPHTGFYGSGFPLEYATVQQSFPMPPRENGNPTTWTLIKRADGGPISVEGD</sequence>
<evidence type="ECO:0000313" key="3">
    <source>
        <dbReference type="Proteomes" id="UP000249005"/>
    </source>
</evidence>
<proteinExistence type="predicted"/>
<dbReference type="KEGG" id="lri:NCTC12151_00562"/>
<protein>
    <submittedName>
        <fullName evidence="2">Protein of uncharacterized function (DUF3396)</fullName>
    </submittedName>
</protein>
<dbReference type="AlphaFoldDB" id="A0A2X4U821"/>
<name>A0A2X4U821_9GAMM</name>
<dbReference type="EMBL" id="LS483470">
    <property type="protein sequence ID" value="SQI35956.1"/>
    <property type="molecule type" value="Genomic_DNA"/>
</dbReference>
<reference evidence="2 3" key="1">
    <citation type="submission" date="2018-06" db="EMBL/GenBank/DDBJ databases">
        <authorList>
            <consortium name="Pathogen Informatics"/>
            <person name="Doyle S."/>
        </authorList>
    </citation>
    <scope>NUCLEOTIDE SEQUENCE [LARGE SCALE GENOMIC DNA]</scope>
    <source>
        <strain evidence="2 3">NCTC12151</strain>
    </source>
</reference>